<dbReference type="InterPro" id="IPR011333">
    <property type="entry name" value="SKP1/BTB/POZ_sf"/>
</dbReference>
<dbReference type="CDD" id="cd18252">
    <property type="entry name" value="BTB_POZ_KLHL23"/>
    <property type="match status" value="1"/>
</dbReference>
<dbReference type="Pfam" id="PF07707">
    <property type="entry name" value="BACK"/>
    <property type="match status" value="1"/>
</dbReference>
<dbReference type="PANTHER" id="PTHR24412">
    <property type="entry name" value="KELCH PROTEIN"/>
    <property type="match status" value="1"/>
</dbReference>
<dbReference type="Pfam" id="PF24681">
    <property type="entry name" value="Kelch_KLHDC2_KLHL20_DRC7"/>
    <property type="match status" value="1"/>
</dbReference>
<dbReference type="InterPro" id="IPR000210">
    <property type="entry name" value="BTB/POZ_dom"/>
</dbReference>
<dbReference type="Gene3D" id="3.30.710.10">
    <property type="entry name" value="Potassium Channel Kv1.1, Chain A"/>
    <property type="match status" value="1"/>
</dbReference>
<dbReference type="PANTHER" id="PTHR24412:SF304">
    <property type="entry name" value="KELCH-LIKE PROTEIN 23"/>
    <property type="match status" value="1"/>
</dbReference>
<dbReference type="InterPro" id="IPR015915">
    <property type="entry name" value="Kelch-typ_b-propeller"/>
</dbReference>
<name>A0A341C7I4_NEOAA</name>
<dbReference type="CDD" id="cd18462">
    <property type="entry name" value="BACK_KLHL23"/>
    <property type="match status" value="1"/>
</dbReference>
<protein>
    <submittedName>
        <fullName evidence="6">Kelch-like protein 23 isoform X1</fullName>
    </submittedName>
</protein>
<evidence type="ECO:0000313" key="6">
    <source>
        <dbReference type="RefSeq" id="XP_024610353.1"/>
    </source>
</evidence>
<dbReference type="STRING" id="1706337.A0A341C7I4"/>
<dbReference type="InterPro" id="IPR030566">
    <property type="entry name" value="BTB_POZ_KLHL23"/>
</dbReference>
<dbReference type="InterPro" id="IPR047068">
    <property type="entry name" value="KLHL23_BACK"/>
</dbReference>
<dbReference type="Pfam" id="PF00651">
    <property type="entry name" value="BTB"/>
    <property type="match status" value="1"/>
</dbReference>
<dbReference type="InterPro" id="IPR011705">
    <property type="entry name" value="BACK"/>
</dbReference>
<reference evidence="6" key="1">
    <citation type="submission" date="2025-08" db="UniProtKB">
        <authorList>
            <consortium name="RefSeq"/>
        </authorList>
    </citation>
    <scope>IDENTIFICATION</scope>
    <source>
        <tissue evidence="6">Meat</tissue>
    </source>
</reference>
<feature type="domain" description="BTB" evidence="4">
    <location>
        <begin position="190"/>
        <end position="258"/>
    </location>
</feature>
<organism evidence="5 6">
    <name type="scientific">Neophocaena asiaeorientalis asiaeorientalis</name>
    <name type="common">Yangtze finless porpoise</name>
    <name type="synonym">Neophocaena phocaenoides subsp. asiaeorientalis</name>
    <dbReference type="NCBI Taxonomy" id="1706337"/>
    <lineage>
        <taxon>Eukaryota</taxon>
        <taxon>Metazoa</taxon>
        <taxon>Chordata</taxon>
        <taxon>Craniata</taxon>
        <taxon>Vertebrata</taxon>
        <taxon>Euteleostomi</taxon>
        <taxon>Mammalia</taxon>
        <taxon>Eutheria</taxon>
        <taxon>Laurasiatheria</taxon>
        <taxon>Artiodactyla</taxon>
        <taxon>Whippomorpha</taxon>
        <taxon>Cetacea</taxon>
        <taxon>Odontoceti</taxon>
        <taxon>Phocoenidae</taxon>
        <taxon>Neophocaena</taxon>
    </lineage>
</organism>
<accession>A0A341C7I4</accession>
<feature type="region of interest" description="Disordered" evidence="3">
    <location>
        <begin position="20"/>
        <end position="152"/>
    </location>
</feature>
<dbReference type="Gene3D" id="2.120.10.80">
    <property type="entry name" value="Kelch-type beta propeller"/>
    <property type="match status" value="2"/>
</dbReference>
<dbReference type="Pfam" id="PF01344">
    <property type="entry name" value="Kelch_1"/>
    <property type="match status" value="1"/>
</dbReference>
<feature type="compositionally biased region" description="Low complexity" evidence="3">
    <location>
        <begin position="138"/>
        <end position="152"/>
    </location>
</feature>
<evidence type="ECO:0000256" key="1">
    <source>
        <dbReference type="ARBA" id="ARBA00022441"/>
    </source>
</evidence>
<dbReference type="Proteomes" id="UP000252040">
    <property type="component" value="Unplaced"/>
</dbReference>
<evidence type="ECO:0000259" key="4">
    <source>
        <dbReference type="PROSITE" id="PS50097"/>
    </source>
</evidence>
<dbReference type="PROSITE" id="PS50097">
    <property type="entry name" value="BTB"/>
    <property type="match status" value="1"/>
</dbReference>
<evidence type="ECO:0000313" key="5">
    <source>
        <dbReference type="Proteomes" id="UP000252040"/>
    </source>
</evidence>
<dbReference type="GeneID" id="112405965"/>
<dbReference type="SUPFAM" id="SSF117281">
    <property type="entry name" value="Kelch motif"/>
    <property type="match status" value="1"/>
</dbReference>
<dbReference type="SUPFAM" id="SSF54695">
    <property type="entry name" value="POZ domain"/>
    <property type="match status" value="1"/>
</dbReference>
<dbReference type="RefSeq" id="XP_024610353.1">
    <property type="nucleotide sequence ID" value="XM_024754585.1"/>
</dbReference>
<dbReference type="SMART" id="SM00875">
    <property type="entry name" value="BACK"/>
    <property type="match status" value="1"/>
</dbReference>
<dbReference type="Gene3D" id="1.25.40.420">
    <property type="match status" value="1"/>
</dbReference>
<keyword evidence="1" id="KW-0880">Kelch repeat</keyword>
<keyword evidence="2" id="KW-0677">Repeat</keyword>
<gene>
    <name evidence="6" type="primary">LOC112405965</name>
</gene>
<dbReference type="SMART" id="SM00612">
    <property type="entry name" value="Kelch"/>
    <property type="match status" value="6"/>
</dbReference>
<evidence type="ECO:0000256" key="2">
    <source>
        <dbReference type="ARBA" id="ARBA00022737"/>
    </source>
</evidence>
<evidence type="ECO:0000256" key="3">
    <source>
        <dbReference type="SAM" id="MobiDB-lite"/>
    </source>
</evidence>
<sequence length="712" mass="80009">MVLIQDLERLSREKTLGSVCVWGGDGGQVPGEGQKLAARAVSSGKPSHLLPGSPLGRGRSHAPARPPRPCPQRGPSSREFPRAAPRPRRVGGRSVGGGEQPGHQNRSRLWAGAALAGSLRRASSKDGQRVRRRPRPRSPLARGPAAQPRAAAGAMALKGQEDYIYLFKDSTHPVDFLDAFKTFYLDGLFTDITLQCPSGIIFHCHRAVLAACSNYFKAMFTADMKEKFKNKIKISGIQHDILEGLVNYAYTSQIEITKRNVQSLLEAADLLQFLSVKKACEQFLVRHLDIDNCIGMHSFAEFHVCPELEKESRRILCSRFKEVWQQEEFLEISLEKFLFILSRKNLSVWKEEAVIEPVIKWTAHDVENRIECLYNLLSYINIDIDPVYLKTALGLQRSCLLTENKIRSLIYNALNPMHKEISQRSTATMYIIGGYYWHPLSEVHVWDPLTNVWIQGAEIPDYTRESYGVTCLGPNIYVTGGYRTDNIEALDTVWIYNSESDEWTEGLPMLNARYYHCAVTLGGCVYALGGYRKGAPAEEAEFYDPLKEKWIPIANMIKGVGNATACVLHEVIYVIGGHCGYRGSCTYDKVQSYNSDINEWSLITSSPHPEYGLCSVPFENKLYLVGGQTTITECYDPEQNEWREIAPMMERRMECGAVIMNGCIYVTGGYSYSKGTYLQSVEKYDPDLNKWEIVGNLPSAMRSHGCVCVYNV</sequence>
<proteinExistence type="predicted"/>
<dbReference type="AlphaFoldDB" id="A0A341C7I4"/>
<dbReference type="KEGG" id="nasi:112405965"/>
<dbReference type="SMART" id="SM00225">
    <property type="entry name" value="BTB"/>
    <property type="match status" value="1"/>
</dbReference>
<dbReference type="InterPro" id="IPR006652">
    <property type="entry name" value="Kelch_1"/>
</dbReference>
<keyword evidence="5" id="KW-1185">Reference proteome</keyword>
<feature type="compositionally biased region" description="Low complexity" evidence="3">
    <location>
        <begin position="107"/>
        <end position="121"/>
    </location>
</feature>
<dbReference type="InParanoid" id="A0A341C7I4"/>